<gene>
    <name evidence="3" type="ORF">BDD18_0210</name>
</gene>
<comment type="caution">
    <text evidence="3">The sequence shown here is derived from an EMBL/GenBank/DDBJ whole genome shotgun (WGS) entry which is preliminary data.</text>
</comment>
<dbReference type="PANTHER" id="PTHR37549">
    <property type="entry name" value="LIPOPROTEIN LPRI"/>
    <property type="match status" value="1"/>
</dbReference>
<dbReference type="Gene3D" id="1.20.1270.180">
    <property type="match status" value="1"/>
</dbReference>
<evidence type="ECO:0000259" key="2">
    <source>
        <dbReference type="Pfam" id="PF07007"/>
    </source>
</evidence>
<evidence type="ECO:0000313" key="4">
    <source>
        <dbReference type="Proteomes" id="UP000316993"/>
    </source>
</evidence>
<organism evidence="3 4">
    <name type="scientific">Acidovorax temperans</name>
    <dbReference type="NCBI Taxonomy" id="80878"/>
    <lineage>
        <taxon>Bacteria</taxon>
        <taxon>Pseudomonadati</taxon>
        <taxon>Pseudomonadota</taxon>
        <taxon>Betaproteobacteria</taxon>
        <taxon>Burkholderiales</taxon>
        <taxon>Comamonadaceae</taxon>
        <taxon>Acidovorax</taxon>
    </lineage>
</organism>
<evidence type="ECO:0000256" key="1">
    <source>
        <dbReference type="SAM" id="SignalP"/>
    </source>
</evidence>
<dbReference type="Pfam" id="PF07007">
    <property type="entry name" value="LprI"/>
    <property type="match status" value="1"/>
</dbReference>
<evidence type="ECO:0000313" key="3">
    <source>
        <dbReference type="EMBL" id="TQN07122.1"/>
    </source>
</evidence>
<name>A0A543LIH4_9BURK</name>
<dbReference type="EMBL" id="VFPV01000001">
    <property type="protein sequence ID" value="TQN07122.1"/>
    <property type="molecule type" value="Genomic_DNA"/>
</dbReference>
<feature type="domain" description="Lysozyme inhibitor LprI-like N-terminal" evidence="2">
    <location>
        <begin position="35"/>
        <end position="108"/>
    </location>
</feature>
<dbReference type="GO" id="GO:0005576">
    <property type="term" value="C:extracellular region"/>
    <property type="evidence" value="ECO:0007669"/>
    <property type="project" value="TreeGrafter"/>
</dbReference>
<dbReference type="InterPro" id="IPR009739">
    <property type="entry name" value="LprI-like_N"/>
</dbReference>
<sequence>MKAWLSSLVLLGFCAWASAQGLEPSAPTPGFDCGAAEKTVEHWICASPELMQADERLTHAYRTAQAKPDGDAAIAALRAAQLRWLRQRNRCEDVACVAAAYQQRTEDLQASNRRVRVLDAKGIAPVFTRTLPHINDTVGVLNIALRRAQPAAFQVELYVHHADARPWTSGGPGVRMMCWPPDRREGYASRFEYTTRSWGDAFRPAERAGQRGYILLRFVLGKDLPLNEDILCHLALTEWLLERPSQLHITEAQP</sequence>
<keyword evidence="1" id="KW-0732">Signal</keyword>
<feature type="chain" id="PRO_5021740829" evidence="1">
    <location>
        <begin position="20"/>
        <end position="254"/>
    </location>
</feature>
<proteinExistence type="predicted"/>
<dbReference type="InterPro" id="IPR052755">
    <property type="entry name" value="Lysozyme_Inhibitor_LprI"/>
</dbReference>
<dbReference type="Proteomes" id="UP000316993">
    <property type="component" value="Unassembled WGS sequence"/>
</dbReference>
<protein>
    <submittedName>
        <fullName evidence="3">Uncharacterized protein DUF1311</fullName>
    </submittedName>
</protein>
<dbReference type="AlphaFoldDB" id="A0A543LIH4"/>
<accession>A0A543LIH4</accession>
<dbReference type="RefSeq" id="WP_170207361.1">
    <property type="nucleotide sequence ID" value="NZ_VFPV01000001.1"/>
</dbReference>
<reference evidence="3 4" key="1">
    <citation type="submission" date="2019-06" db="EMBL/GenBank/DDBJ databases">
        <title>Genomic Encyclopedia of Archaeal and Bacterial Type Strains, Phase II (KMG-II): from individual species to whole genera.</title>
        <authorList>
            <person name="Goeker M."/>
        </authorList>
    </citation>
    <scope>NUCLEOTIDE SEQUENCE [LARGE SCALE GENOMIC DNA]</scope>
    <source>
        <strain evidence="3 4">DSM 7270</strain>
    </source>
</reference>
<feature type="signal peptide" evidence="1">
    <location>
        <begin position="1"/>
        <end position="19"/>
    </location>
</feature>
<dbReference type="PANTHER" id="PTHR37549:SF1">
    <property type="entry name" value="LIPOPROTEIN LPRI"/>
    <property type="match status" value="1"/>
</dbReference>